<evidence type="ECO:0000256" key="1">
    <source>
        <dbReference type="SAM" id="MobiDB-lite"/>
    </source>
</evidence>
<feature type="transmembrane region" description="Helical" evidence="2">
    <location>
        <begin position="147"/>
        <end position="167"/>
    </location>
</feature>
<protein>
    <submittedName>
        <fullName evidence="3">Uncharacterized protein</fullName>
    </submittedName>
</protein>
<dbReference type="RefSeq" id="XP_068355653.1">
    <property type="nucleotide sequence ID" value="XM_068507306.1"/>
</dbReference>
<name>A0A1J4JZ30_9EUKA</name>
<dbReference type="AlphaFoldDB" id="A0A1J4JZ30"/>
<feature type="compositionally biased region" description="Basic residues" evidence="1">
    <location>
        <begin position="47"/>
        <end position="58"/>
    </location>
</feature>
<evidence type="ECO:0000313" key="4">
    <source>
        <dbReference type="Proteomes" id="UP000179807"/>
    </source>
</evidence>
<organism evidence="3 4">
    <name type="scientific">Tritrichomonas foetus</name>
    <dbReference type="NCBI Taxonomy" id="1144522"/>
    <lineage>
        <taxon>Eukaryota</taxon>
        <taxon>Metamonada</taxon>
        <taxon>Parabasalia</taxon>
        <taxon>Tritrichomonadida</taxon>
        <taxon>Tritrichomonadidae</taxon>
        <taxon>Tritrichomonas</taxon>
    </lineage>
</organism>
<comment type="caution">
    <text evidence="3">The sequence shown here is derived from an EMBL/GenBank/DDBJ whole genome shotgun (WGS) entry which is preliminary data.</text>
</comment>
<keyword evidence="2" id="KW-1133">Transmembrane helix</keyword>
<feature type="region of interest" description="Disordered" evidence="1">
    <location>
        <begin position="251"/>
        <end position="284"/>
    </location>
</feature>
<proteinExistence type="predicted"/>
<keyword evidence="2" id="KW-0472">Membrane</keyword>
<dbReference type="VEuPathDB" id="TrichDB:TRFO_30353"/>
<keyword evidence="2" id="KW-0812">Transmembrane</keyword>
<feature type="compositionally biased region" description="Acidic residues" evidence="1">
    <location>
        <begin position="322"/>
        <end position="333"/>
    </location>
</feature>
<accession>A0A1J4JZ30</accession>
<feature type="region of interest" description="Disordered" evidence="1">
    <location>
        <begin position="1"/>
        <end position="22"/>
    </location>
</feature>
<feature type="region of interest" description="Disordered" evidence="1">
    <location>
        <begin position="37"/>
        <end position="135"/>
    </location>
</feature>
<keyword evidence="4" id="KW-1185">Reference proteome</keyword>
<feature type="compositionally biased region" description="Basic and acidic residues" evidence="1">
    <location>
        <begin position="251"/>
        <end position="270"/>
    </location>
</feature>
<gene>
    <name evidence="3" type="ORF">TRFO_30353</name>
</gene>
<reference evidence="3" key="1">
    <citation type="submission" date="2016-10" db="EMBL/GenBank/DDBJ databases">
        <authorList>
            <person name="Benchimol M."/>
            <person name="Almeida L.G."/>
            <person name="Vasconcelos A.T."/>
            <person name="Perreira-Neves A."/>
            <person name="Rosa I.A."/>
            <person name="Tasca T."/>
            <person name="Bogo M.R."/>
            <person name="de Souza W."/>
        </authorList>
    </citation>
    <scope>NUCLEOTIDE SEQUENCE [LARGE SCALE GENOMIC DNA]</scope>
    <source>
        <strain evidence="3">K</strain>
    </source>
</reference>
<evidence type="ECO:0000313" key="3">
    <source>
        <dbReference type="EMBL" id="OHT02517.1"/>
    </source>
</evidence>
<dbReference type="Proteomes" id="UP000179807">
    <property type="component" value="Unassembled WGS sequence"/>
</dbReference>
<sequence>MNAIPNPTTCTSKINEEDDAADREEYRLANLEYLHWMEEEEEAAERARRKKRMRRVSPKKQIEPPSDSLENSEINEVPNEDEIPQTPPFGNVEETTKVDTSLQDSEIKERDVNINSSDSGSEKGKKRKYRKEVAEQKVPEHSKKHTFILIACIAFVLGFVLPLFYYIHTGEIHDAKSFFYVVRTTLFGLNYTEKCMLDPECRRKTEQMLLDAEESKRLAEETKRKAQEDLERQQKEYLEKEALLKEKRKLKKEERRRIEEERRAEEERQIKKLKMLALSKDPETRDQWIKTELKKLSGDLKSIVDEQDEMSERLSHMKTEFDLEDEPESENEE</sequence>
<evidence type="ECO:0000256" key="2">
    <source>
        <dbReference type="SAM" id="Phobius"/>
    </source>
</evidence>
<feature type="compositionally biased region" description="Polar residues" evidence="1">
    <location>
        <begin position="1"/>
        <end position="13"/>
    </location>
</feature>
<feature type="compositionally biased region" description="Basic and acidic residues" evidence="1">
    <location>
        <begin position="304"/>
        <end position="321"/>
    </location>
</feature>
<feature type="region of interest" description="Disordered" evidence="1">
    <location>
        <begin position="304"/>
        <end position="333"/>
    </location>
</feature>
<dbReference type="EMBL" id="MLAK01000864">
    <property type="protein sequence ID" value="OHT02517.1"/>
    <property type="molecule type" value="Genomic_DNA"/>
</dbReference>
<dbReference type="GeneID" id="94842010"/>